<feature type="non-terminal residue" evidence="5">
    <location>
        <position position="1"/>
    </location>
</feature>
<accession>A0A7K9Y4W6</accession>
<gene>
    <name evidence="5" type="primary">Nmral1</name>
    <name evidence="5" type="ORF">ODOGUJ_R06546</name>
</gene>
<dbReference type="Pfam" id="PF05368">
    <property type="entry name" value="NmrA"/>
    <property type="match status" value="1"/>
</dbReference>
<name>A0A7K9Y4W6_9GALL</name>
<organism evidence="5 6">
    <name type="scientific">Odontophorus gujanensis</name>
    <name type="common">marbled wood quail</name>
    <dbReference type="NCBI Taxonomy" id="886794"/>
    <lineage>
        <taxon>Eukaryota</taxon>
        <taxon>Metazoa</taxon>
        <taxon>Chordata</taxon>
        <taxon>Craniata</taxon>
        <taxon>Vertebrata</taxon>
        <taxon>Euteleostomi</taxon>
        <taxon>Archelosauria</taxon>
        <taxon>Archosauria</taxon>
        <taxon>Dinosauria</taxon>
        <taxon>Saurischia</taxon>
        <taxon>Theropoda</taxon>
        <taxon>Coelurosauria</taxon>
        <taxon>Aves</taxon>
        <taxon>Neognathae</taxon>
        <taxon>Galloanserae</taxon>
        <taxon>Galliformes</taxon>
        <taxon>Odontophoridae</taxon>
        <taxon>Odontophorus</taxon>
    </lineage>
</organism>
<dbReference type="InterPro" id="IPR008030">
    <property type="entry name" value="NmrA-like"/>
</dbReference>
<reference evidence="5 6" key="1">
    <citation type="submission" date="2019-09" db="EMBL/GenBank/DDBJ databases">
        <title>Bird 10,000 Genomes (B10K) Project - Family phase.</title>
        <authorList>
            <person name="Zhang G."/>
        </authorList>
    </citation>
    <scope>NUCLEOTIDE SEQUENCE [LARGE SCALE GENOMIC DNA]</scope>
    <source>
        <strain evidence="5">B10K-DU-001-53</strain>
        <tissue evidence="5">Muscle</tissue>
    </source>
</reference>
<dbReference type="GO" id="GO:0005634">
    <property type="term" value="C:nucleus"/>
    <property type="evidence" value="ECO:0007669"/>
    <property type="project" value="TreeGrafter"/>
</dbReference>
<evidence type="ECO:0000256" key="1">
    <source>
        <dbReference type="ARBA" id="ARBA00006328"/>
    </source>
</evidence>
<dbReference type="InterPro" id="IPR036291">
    <property type="entry name" value="NAD(P)-bd_dom_sf"/>
</dbReference>
<evidence type="ECO:0000256" key="3">
    <source>
        <dbReference type="ARBA" id="ARBA00040296"/>
    </source>
</evidence>
<keyword evidence="6" id="KW-1185">Reference proteome</keyword>
<sequence>MASKKLIVVFGATGECGAGVPGRGAVRCVTRGRFPAGAQGGSVARALLQDGAFAVRAVTRSPGRTEAAELRRSGAELVRADQDDERTLEEALAGAYGAFIVTNFWEHCSKEKEIAQGKRLADLSKRLGLLHVVYSGLENVKQLTRGRLEVLHFDGKGVVEEYFRTLGVPTTTIRLPFYFENFLSSFKPQKAPQGDKFLLGLPMGDTPMDGMAVEDLGPIVLSLLKSPEQYIGQVIGLSTGKLTVAEYAAAFSQQTGKTVEDSKITPEEYEKLGFPGAKELANMFRFYALKPDRSVELTMKLNPKARTFQQWLADNKAAF</sequence>
<feature type="non-terminal residue" evidence="5">
    <location>
        <position position="319"/>
    </location>
</feature>
<dbReference type="Gene3D" id="3.90.25.10">
    <property type="entry name" value="UDP-galactose 4-epimerase, domain 1"/>
    <property type="match status" value="1"/>
</dbReference>
<comment type="similarity">
    <text evidence="1">Belongs to the NmrA-type oxidoreductase family.</text>
</comment>
<dbReference type="AlphaFoldDB" id="A0A7K9Y4W6"/>
<dbReference type="EMBL" id="VXAB01000444">
    <property type="protein sequence ID" value="NXJ03581.1"/>
    <property type="molecule type" value="Genomic_DNA"/>
</dbReference>
<dbReference type="Proteomes" id="UP000522663">
    <property type="component" value="Unassembled WGS sequence"/>
</dbReference>
<evidence type="ECO:0000256" key="2">
    <source>
        <dbReference type="ARBA" id="ARBA00022857"/>
    </source>
</evidence>
<dbReference type="PANTHER" id="PTHR42748:SF7">
    <property type="entry name" value="NMRA LIKE REDOX SENSOR 1-RELATED"/>
    <property type="match status" value="1"/>
</dbReference>
<dbReference type="OrthoDB" id="300709at2759"/>
<feature type="domain" description="NmrA-like" evidence="4">
    <location>
        <begin position="36"/>
        <end position="300"/>
    </location>
</feature>
<evidence type="ECO:0000313" key="5">
    <source>
        <dbReference type="EMBL" id="NXJ03581.1"/>
    </source>
</evidence>
<proteinExistence type="inferred from homology"/>
<evidence type="ECO:0000259" key="4">
    <source>
        <dbReference type="Pfam" id="PF05368"/>
    </source>
</evidence>
<protein>
    <recommendedName>
        <fullName evidence="3">NmrA-like family domain-containing protein 1</fullName>
    </recommendedName>
</protein>
<dbReference type="CDD" id="cd05251">
    <property type="entry name" value="NmrA_like_SDR_a"/>
    <property type="match status" value="1"/>
</dbReference>
<dbReference type="SUPFAM" id="SSF51735">
    <property type="entry name" value="NAD(P)-binding Rossmann-fold domains"/>
    <property type="match status" value="1"/>
</dbReference>
<comment type="caution">
    <text evidence="5">The sequence shown here is derived from an EMBL/GenBank/DDBJ whole genome shotgun (WGS) entry which is preliminary data.</text>
</comment>
<dbReference type="InterPro" id="IPR051164">
    <property type="entry name" value="NmrA-like_oxidored"/>
</dbReference>
<evidence type="ECO:0000313" key="6">
    <source>
        <dbReference type="Proteomes" id="UP000522663"/>
    </source>
</evidence>
<dbReference type="Gene3D" id="3.40.50.720">
    <property type="entry name" value="NAD(P)-binding Rossmann-like Domain"/>
    <property type="match status" value="1"/>
</dbReference>
<keyword evidence="2" id="KW-0521">NADP</keyword>
<dbReference type="PANTHER" id="PTHR42748">
    <property type="entry name" value="NITROGEN METABOLITE REPRESSION PROTEIN NMRA FAMILY MEMBER"/>
    <property type="match status" value="1"/>
</dbReference>